<dbReference type="OrthoDB" id="8158665at2"/>
<dbReference type="SMART" id="SM00382">
    <property type="entry name" value="AAA"/>
    <property type="match status" value="1"/>
</dbReference>
<evidence type="ECO:0000313" key="7">
    <source>
        <dbReference type="EMBL" id="PSC06592.1"/>
    </source>
</evidence>
<dbReference type="InterPro" id="IPR003593">
    <property type="entry name" value="AAA+_ATPase"/>
</dbReference>
<keyword evidence="2" id="KW-0813">Transport</keyword>
<keyword evidence="3" id="KW-0547">Nucleotide-binding</keyword>
<dbReference type="GO" id="GO:0016887">
    <property type="term" value="F:ATP hydrolysis activity"/>
    <property type="evidence" value="ECO:0007669"/>
    <property type="project" value="InterPro"/>
</dbReference>
<dbReference type="GO" id="GO:0015807">
    <property type="term" value="P:L-amino acid transport"/>
    <property type="evidence" value="ECO:0007669"/>
    <property type="project" value="TreeGrafter"/>
</dbReference>
<proteinExistence type="inferred from homology"/>
<evidence type="ECO:0000256" key="2">
    <source>
        <dbReference type="ARBA" id="ARBA00022448"/>
    </source>
</evidence>
<evidence type="ECO:0000259" key="6">
    <source>
        <dbReference type="PROSITE" id="PS50893"/>
    </source>
</evidence>
<feature type="domain" description="ABC transporter" evidence="6">
    <location>
        <begin position="2"/>
        <end position="240"/>
    </location>
</feature>
<comment type="similarity">
    <text evidence="1">Belongs to the ABC transporter superfamily.</text>
</comment>
<dbReference type="Proteomes" id="UP000239772">
    <property type="component" value="Unassembled WGS sequence"/>
</dbReference>
<sequence>MNRFEASLERAGYGELVVIPQLAIQVSGGEMLVLLGPNGAGKTTALKALVGDVDVGRRALRLDGADLSGTPGWRLAHAGIAFVPDGARCFGTATVHENLRGAFEATHRHADAASRRRLFDRAFDLFPILRQRLDQLAGSMSGGQRQMLAIARALMIQPKVLILDEPTAGLAPKLVEELFEALGRIKTTSGCAIVMAEQNFAAAVSVADHCLVLDEGRPALAGTVEQVRSNEKLRVAYLGL</sequence>
<dbReference type="EMBL" id="PVZS01000002">
    <property type="protein sequence ID" value="PSC06592.1"/>
    <property type="molecule type" value="Genomic_DNA"/>
</dbReference>
<gene>
    <name evidence="7" type="primary">livF</name>
    <name evidence="7" type="ORF">SLNSH_01915</name>
</gene>
<dbReference type="InterPro" id="IPR017871">
    <property type="entry name" value="ABC_transporter-like_CS"/>
</dbReference>
<keyword evidence="4 7" id="KW-0067">ATP-binding</keyword>
<dbReference type="PROSITE" id="PS00211">
    <property type="entry name" value="ABC_TRANSPORTER_1"/>
    <property type="match status" value="1"/>
</dbReference>
<accession>A0A2T1HY23</accession>
<dbReference type="InterPro" id="IPR052156">
    <property type="entry name" value="BCAA_Transport_ATP-bd_LivF"/>
</dbReference>
<dbReference type="AlphaFoldDB" id="A0A2T1HY23"/>
<evidence type="ECO:0000256" key="4">
    <source>
        <dbReference type="ARBA" id="ARBA00022840"/>
    </source>
</evidence>
<evidence type="ECO:0000256" key="5">
    <source>
        <dbReference type="ARBA" id="ARBA00022970"/>
    </source>
</evidence>
<dbReference type="SUPFAM" id="SSF52540">
    <property type="entry name" value="P-loop containing nucleoside triphosphate hydrolases"/>
    <property type="match status" value="1"/>
</dbReference>
<reference evidence="8" key="1">
    <citation type="submission" date="2018-03" db="EMBL/GenBank/DDBJ databases">
        <authorList>
            <person name="Sun L."/>
            <person name="Liu H."/>
            <person name="Chen W."/>
            <person name="Huang K."/>
            <person name="Liu W."/>
            <person name="Gao X."/>
        </authorList>
    </citation>
    <scope>NUCLEOTIDE SEQUENCE [LARGE SCALE GENOMIC DNA]</scope>
    <source>
        <strain evidence="8">SH9</strain>
    </source>
</reference>
<evidence type="ECO:0000256" key="3">
    <source>
        <dbReference type="ARBA" id="ARBA00022741"/>
    </source>
</evidence>
<comment type="caution">
    <text evidence="7">The sequence shown here is derived from an EMBL/GenBank/DDBJ whole genome shotgun (WGS) entry which is preliminary data.</text>
</comment>
<dbReference type="RefSeq" id="WP_106334971.1">
    <property type="nucleotide sequence ID" value="NZ_PVZS01000002.1"/>
</dbReference>
<evidence type="ECO:0000256" key="1">
    <source>
        <dbReference type="ARBA" id="ARBA00005417"/>
    </source>
</evidence>
<protein>
    <submittedName>
        <fullName evidence="7">Branched-chain amino acid ABC transporter ATP-binding protein</fullName>
    </submittedName>
</protein>
<dbReference type="PANTHER" id="PTHR43820">
    <property type="entry name" value="HIGH-AFFINITY BRANCHED-CHAIN AMINO ACID TRANSPORT ATP-BINDING PROTEIN LIVF"/>
    <property type="match status" value="1"/>
</dbReference>
<evidence type="ECO:0000313" key="8">
    <source>
        <dbReference type="Proteomes" id="UP000239772"/>
    </source>
</evidence>
<dbReference type="Gene3D" id="3.40.50.300">
    <property type="entry name" value="P-loop containing nucleotide triphosphate hydrolases"/>
    <property type="match status" value="1"/>
</dbReference>
<dbReference type="PANTHER" id="PTHR43820:SF4">
    <property type="entry name" value="HIGH-AFFINITY BRANCHED-CHAIN AMINO ACID TRANSPORT ATP-BINDING PROTEIN LIVF"/>
    <property type="match status" value="1"/>
</dbReference>
<dbReference type="Pfam" id="PF00005">
    <property type="entry name" value="ABC_tran"/>
    <property type="match status" value="1"/>
</dbReference>
<name>A0A2T1HY23_9HYPH</name>
<keyword evidence="5" id="KW-0029">Amino-acid transport</keyword>
<dbReference type="GO" id="GO:0005524">
    <property type="term" value="F:ATP binding"/>
    <property type="evidence" value="ECO:0007669"/>
    <property type="project" value="UniProtKB-KW"/>
</dbReference>
<dbReference type="GO" id="GO:0015658">
    <property type="term" value="F:branched-chain amino acid transmembrane transporter activity"/>
    <property type="evidence" value="ECO:0007669"/>
    <property type="project" value="TreeGrafter"/>
</dbReference>
<keyword evidence="8" id="KW-1185">Reference proteome</keyword>
<dbReference type="PROSITE" id="PS50893">
    <property type="entry name" value="ABC_TRANSPORTER_2"/>
    <property type="match status" value="1"/>
</dbReference>
<organism evidence="7 8">
    <name type="scientific">Alsobacter soli</name>
    <dbReference type="NCBI Taxonomy" id="2109933"/>
    <lineage>
        <taxon>Bacteria</taxon>
        <taxon>Pseudomonadati</taxon>
        <taxon>Pseudomonadota</taxon>
        <taxon>Alphaproteobacteria</taxon>
        <taxon>Hyphomicrobiales</taxon>
        <taxon>Alsobacteraceae</taxon>
        <taxon>Alsobacter</taxon>
    </lineage>
</organism>
<dbReference type="CDD" id="cd03224">
    <property type="entry name" value="ABC_TM1139_LivF_branched"/>
    <property type="match status" value="1"/>
</dbReference>
<dbReference type="InterPro" id="IPR003439">
    <property type="entry name" value="ABC_transporter-like_ATP-bd"/>
</dbReference>
<dbReference type="InterPro" id="IPR027417">
    <property type="entry name" value="P-loop_NTPase"/>
</dbReference>